<keyword evidence="2 6" id="KW-0245">EGF-like domain</keyword>
<dbReference type="SMART" id="SM00181">
    <property type="entry name" value="EGF"/>
    <property type="match status" value="2"/>
</dbReference>
<dbReference type="InterPro" id="IPR000152">
    <property type="entry name" value="EGF-type_Asp/Asn_hydroxyl_site"/>
</dbReference>
<dbReference type="Gramene" id="AUR62043044-RA">
    <property type="protein sequence ID" value="AUR62043044-RA:cds"/>
    <property type="gene ID" value="AUR62043044"/>
</dbReference>
<dbReference type="EnsemblPlants" id="AUR62043044-RA">
    <property type="protein sequence ID" value="AUR62043044-RA:cds"/>
    <property type="gene ID" value="AUR62043044"/>
</dbReference>
<evidence type="ECO:0000256" key="1">
    <source>
        <dbReference type="ARBA" id="ARBA00004167"/>
    </source>
</evidence>
<reference evidence="8" key="1">
    <citation type="journal article" date="2017" name="Nature">
        <title>The genome of Chenopodium quinoa.</title>
        <authorList>
            <person name="Jarvis D.E."/>
            <person name="Ho Y.S."/>
            <person name="Lightfoot D.J."/>
            <person name="Schmoeckel S.M."/>
            <person name="Li B."/>
            <person name="Borm T.J.A."/>
            <person name="Ohyanagi H."/>
            <person name="Mineta K."/>
            <person name="Michell C.T."/>
            <person name="Saber N."/>
            <person name="Kharbatia N.M."/>
            <person name="Rupper R.R."/>
            <person name="Sharp A.R."/>
            <person name="Dally N."/>
            <person name="Boughton B.A."/>
            <person name="Woo Y.H."/>
            <person name="Gao G."/>
            <person name="Schijlen E.G.W.M."/>
            <person name="Guo X."/>
            <person name="Momin A.A."/>
            <person name="Negrao S."/>
            <person name="Al-Babili S."/>
            <person name="Gehring C."/>
            <person name="Roessner U."/>
            <person name="Jung C."/>
            <person name="Murphy K."/>
            <person name="Arold S.T."/>
            <person name="Gojobori T."/>
            <person name="van der Linden C.G."/>
            <person name="van Loo E.N."/>
            <person name="Jellen E.N."/>
            <person name="Maughan P.J."/>
            <person name="Tester M."/>
        </authorList>
    </citation>
    <scope>NUCLEOTIDE SEQUENCE [LARGE SCALE GENOMIC DNA]</scope>
    <source>
        <strain evidence="8">cv. PI 614886</strain>
    </source>
</reference>
<dbReference type="GO" id="GO:0016020">
    <property type="term" value="C:membrane"/>
    <property type="evidence" value="ECO:0007669"/>
    <property type="project" value="UniProtKB-SubCell"/>
</dbReference>
<accession>A0A803NAK4</accession>
<dbReference type="InterPro" id="IPR001881">
    <property type="entry name" value="EGF-like_Ca-bd_dom"/>
</dbReference>
<keyword evidence="5" id="KW-1015">Disulfide bond</keyword>
<dbReference type="SMART" id="SM00179">
    <property type="entry name" value="EGF_CA"/>
    <property type="match status" value="2"/>
</dbReference>
<dbReference type="OMA" id="RSANTCE"/>
<dbReference type="InterPro" id="IPR018097">
    <property type="entry name" value="EGF_Ca-bd_CS"/>
</dbReference>
<reference evidence="8" key="2">
    <citation type="submission" date="2021-03" db="UniProtKB">
        <authorList>
            <consortium name="EnsemblPlants"/>
        </authorList>
    </citation>
    <scope>IDENTIFICATION</scope>
</reference>
<evidence type="ECO:0000256" key="6">
    <source>
        <dbReference type="PROSITE-ProRule" id="PRU00076"/>
    </source>
</evidence>
<dbReference type="FunFam" id="2.10.25.10:FF:000038">
    <property type="entry name" value="Fibrillin 2"/>
    <property type="match status" value="1"/>
</dbReference>
<comment type="caution">
    <text evidence="6">Lacks conserved residue(s) required for the propagation of feature annotation.</text>
</comment>
<evidence type="ECO:0000256" key="2">
    <source>
        <dbReference type="ARBA" id="ARBA00022536"/>
    </source>
</evidence>
<evidence type="ECO:0000313" key="8">
    <source>
        <dbReference type="EnsemblPlants" id="AUR62043044-RA:cds"/>
    </source>
</evidence>
<dbReference type="Pfam" id="PF13947">
    <property type="entry name" value="GUB_WAK_bind"/>
    <property type="match status" value="1"/>
</dbReference>
<evidence type="ECO:0000259" key="7">
    <source>
        <dbReference type="PROSITE" id="PS50026"/>
    </source>
</evidence>
<dbReference type="Proteomes" id="UP000596660">
    <property type="component" value="Unplaced"/>
</dbReference>
<dbReference type="PROSITE" id="PS50026">
    <property type="entry name" value="EGF_3"/>
    <property type="match status" value="2"/>
</dbReference>
<dbReference type="PROSITE" id="PS00010">
    <property type="entry name" value="ASX_HYDROXYL"/>
    <property type="match status" value="1"/>
</dbReference>
<dbReference type="InterPro" id="IPR049883">
    <property type="entry name" value="NOTCH1_EGF-like"/>
</dbReference>
<dbReference type="CDD" id="cd00054">
    <property type="entry name" value="EGF_CA"/>
    <property type="match status" value="1"/>
</dbReference>
<protein>
    <recommendedName>
        <fullName evidence="7">EGF-like domain-containing protein</fullName>
    </recommendedName>
</protein>
<evidence type="ECO:0000256" key="5">
    <source>
        <dbReference type="ARBA" id="ARBA00023157"/>
    </source>
</evidence>
<keyword evidence="9" id="KW-1185">Reference proteome</keyword>
<name>A0A803NAK4_CHEQI</name>
<dbReference type="Pfam" id="PF07645">
    <property type="entry name" value="EGF_CA"/>
    <property type="match status" value="1"/>
</dbReference>
<dbReference type="Gene3D" id="2.10.25.10">
    <property type="entry name" value="Laminin"/>
    <property type="match status" value="2"/>
</dbReference>
<organism evidence="8 9">
    <name type="scientific">Chenopodium quinoa</name>
    <name type="common">Quinoa</name>
    <dbReference type="NCBI Taxonomy" id="63459"/>
    <lineage>
        <taxon>Eukaryota</taxon>
        <taxon>Viridiplantae</taxon>
        <taxon>Streptophyta</taxon>
        <taxon>Embryophyta</taxon>
        <taxon>Tracheophyta</taxon>
        <taxon>Spermatophyta</taxon>
        <taxon>Magnoliopsida</taxon>
        <taxon>eudicotyledons</taxon>
        <taxon>Gunneridae</taxon>
        <taxon>Pentapetalae</taxon>
        <taxon>Caryophyllales</taxon>
        <taxon>Chenopodiaceae</taxon>
        <taxon>Chenopodioideae</taxon>
        <taxon>Atripliceae</taxon>
        <taxon>Chenopodium</taxon>
    </lineage>
</organism>
<dbReference type="AlphaFoldDB" id="A0A803NAK4"/>
<feature type="domain" description="EGF-like" evidence="7">
    <location>
        <begin position="297"/>
        <end position="331"/>
    </location>
</feature>
<dbReference type="GO" id="GO:0030247">
    <property type="term" value="F:polysaccharide binding"/>
    <property type="evidence" value="ECO:0007669"/>
    <property type="project" value="InterPro"/>
</dbReference>
<dbReference type="SUPFAM" id="SSF57196">
    <property type="entry name" value="EGF/Laminin"/>
    <property type="match status" value="1"/>
</dbReference>
<feature type="domain" description="EGF-like" evidence="7">
    <location>
        <begin position="244"/>
        <end position="296"/>
    </location>
</feature>
<dbReference type="GO" id="GO:0005509">
    <property type="term" value="F:calcium ion binding"/>
    <property type="evidence" value="ECO:0007669"/>
    <property type="project" value="InterPro"/>
</dbReference>
<proteinExistence type="predicted"/>
<evidence type="ECO:0000313" key="9">
    <source>
        <dbReference type="Proteomes" id="UP000596660"/>
    </source>
</evidence>
<comment type="subcellular location">
    <subcellularLocation>
        <location evidence="1">Membrane</location>
        <topology evidence="1">Single-pass membrane protein</topology>
    </subcellularLocation>
</comment>
<evidence type="ECO:0000256" key="3">
    <source>
        <dbReference type="ARBA" id="ARBA00022729"/>
    </source>
</evidence>
<dbReference type="InterPro" id="IPR000742">
    <property type="entry name" value="EGF"/>
</dbReference>
<sequence>MFTAPNITKPNCPRKCGDLTIPYPFGVGFGAGCSRSLWYDIFCMTSFNPPKAFLLAANDQYGNAVEILDISESHVRLRNQVLNKCFNSTAVISPEFPDTLSFNLVTTLVPYSVSGTANKLFVVGCHDASHFESAFDATPTVIPSDQGTSCSTYCSFDARNVAAGKCNGNGCCQAVIPGGMMRSYSLSFDILMNHTSTVTYNPCGYSFVADQESFKFRGIPDLNDPNFVNRTAYEAPLALDWFIENDTCADAQRDLNSYACVQNTTCVDVIDSDIGGYRCSCLPSYQGHPYLSPGCSDINECADPSSSPCSMICTNIPGNYTCSCPSGYAGDGRKQGTGCKRQFPVMKVALGTNC</sequence>
<keyword evidence="3" id="KW-0732">Signal</keyword>
<evidence type="ECO:0000256" key="4">
    <source>
        <dbReference type="ARBA" id="ARBA00022737"/>
    </source>
</evidence>
<dbReference type="PROSITE" id="PS01187">
    <property type="entry name" value="EGF_CA"/>
    <property type="match status" value="1"/>
</dbReference>
<dbReference type="InterPro" id="IPR025287">
    <property type="entry name" value="WAK_GUB"/>
</dbReference>
<keyword evidence="4" id="KW-0677">Repeat</keyword>
<dbReference type="PANTHER" id="PTHR33491">
    <property type="entry name" value="OSJNBA0016N04.9 PROTEIN"/>
    <property type="match status" value="1"/>
</dbReference>